<evidence type="ECO:0000313" key="2">
    <source>
        <dbReference type="Proteomes" id="UP000199651"/>
    </source>
</evidence>
<dbReference type="AlphaFoldDB" id="A0A1H0LRW8"/>
<organism evidence="1 2">
    <name type="scientific">Actinokineospora alba</name>
    <dbReference type="NCBI Taxonomy" id="504798"/>
    <lineage>
        <taxon>Bacteria</taxon>
        <taxon>Bacillati</taxon>
        <taxon>Actinomycetota</taxon>
        <taxon>Actinomycetes</taxon>
        <taxon>Pseudonocardiales</taxon>
        <taxon>Pseudonocardiaceae</taxon>
        <taxon>Actinokineospora</taxon>
    </lineage>
</organism>
<protein>
    <submittedName>
        <fullName evidence="1">Uncharacterized protein</fullName>
    </submittedName>
</protein>
<dbReference type="OrthoDB" id="3696858at2"/>
<reference evidence="2" key="1">
    <citation type="submission" date="2016-10" db="EMBL/GenBank/DDBJ databases">
        <authorList>
            <person name="Varghese N."/>
            <person name="Submissions S."/>
        </authorList>
    </citation>
    <scope>NUCLEOTIDE SEQUENCE [LARGE SCALE GENOMIC DNA]</scope>
    <source>
        <strain evidence="2">IBRC-M 10655</strain>
    </source>
</reference>
<sequence length="67" mass="7054">MTSPEEADLAANLVCLAVKLDTLAVAARQYARGLILEWTTPENAQALAAALETAAQHVRAFGESSRG</sequence>
<dbReference type="Proteomes" id="UP000199651">
    <property type="component" value="Unassembled WGS sequence"/>
</dbReference>
<dbReference type="EMBL" id="FNJB01000004">
    <property type="protein sequence ID" value="SDO70999.1"/>
    <property type="molecule type" value="Genomic_DNA"/>
</dbReference>
<dbReference type="RefSeq" id="WP_091373624.1">
    <property type="nucleotide sequence ID" value="NZ_FNDV01000009.1"/>
</dbReference>
<name>A0A1H0LRW8_9PSEU</name>
<gene>
    <name evidence="1" type="ORF">SAMN05192558_104261</name>
</gene>
<evidence type="ECO:0000313" key="1">
    <source>
        <dbReference type="EMBL" id="SDO70999.1"/>
    </source>
</evidence>
<accession>A0A1H0LRW8</accession>
<proteinExistence type="predicted"/>
<keyword evidence="2" id="KW-1185">Reference proteome</keyword>